<evidence type="ECO:0000313" key="11">
    <source>
        <dbReference type="EMBL" id="SEI68709.1"/>
    </source>
</evidence>
<dbReference type="EMBL" id="FNYQ01000007">
    <property type="protein sequence ID" value="SEI53159.1"/>
    <property type="molecule type" value="Genomic_DNA"/>
</dbReference>
<comment type="subcellular location">
    <subcellularLocation>
        <location evidence="1">Cell outer membrane</location>
    </subcellularLocation>
</comment>
<dbReference type="GO" id="GO:0015288">
    <property type="term" value="F:porin activity"/>
    <property type="evidence" value="ECO:0007669"/>
    <property type="project" value="TreeGrafter"/>
</dbReference>
<dbReference type="SUPFAM" id="SSF56954">
    <property type="entry name" value="Outer membrane efflux proteins (OEP)"/>
    <property type="match status" value="1"/>
</dbReference>
<dbReference type="InterPro" id="IPR051906">
    <property type="entry name" value="TolC-like"/>
</dbReference>
<evidence type="ECO:0000313" key="12">
    <source>
        <dbReference type="Proteomes" id="UP000199005"/>
    </source>
</evidence>
<dbReference type="AlphaFoldDB" id="A0A1H6SLE2"/>
<keyword evidence="8" id="KW-0175">Coiled coil</keyword>
<comment type="similarity">
    <text evidence="2">Belongs to the outer membrane factor (OMF) (TC 1.B.17) family.</text>
</comment>
<keyword evidence="6" id="KW-0472">Membrane</keyword>
<evidence type="ECO:0000256" key="7">
    <source>
        <dbReference type="ARBA" id="ARBA00023237"/>
    </source>
</evidence>
<dbReference type="GO" id="GO:1990281">
    <property type="term" value="C:efflux pump complex"/>
    <property type="evidence" value="ECO:0007669"/>
    <property type="project" value="TreeGrafter"/>
</dbReference>
<dbReference type="InterPro" id="IPR010130">
    <property type="entry name" value="T1SS_OMP_TolC"/>
</dbReference>
<feature type="chain" id="PRO_5011394523" evidence="9">
    <location>
        <begin position="20"/>
        <end position="469"/>
    </location>
</feature>
<keyword evidence="5" id="KW-0812">Transmembrane</keyword>
<dbReference type="Proteomes" id="UP000199250">
    <property type="component" value="Unassembled WGS sequence"/>
</dbReference>
<keyword evidence="4" id="KW-1134">Transmembrane beta strand</keyword>
<protein>
    <submittedName>
        <fullName evidence="11">Outer membrane protein</fullName>
    </submittedName>
</protein>
<evidence type="ECO:0000256" key="4">
    <source>
        <dbReference type="ARBA" id="ARBA00022452"/>
    </source>
</evidence>
<accession>A0A1H6SLE2</accession>
<keyword evidence="9" id="KW-0732">Signal</keyword>
<reference evidence="12 13" key="1">
    <citation type="submission" date="2016-10" db="EMBL/GenBank/DDBJ databases">
        <authorList>
            <person name="de Groot N.N."/>
        </authorList>
    </citation>
    <scope>NUCLEOTIDE SEQUENCE [LARGE SCALE GENOMIC DNA]</scope>
    <source>
        <strain evidence="11 12">DSM 1041</strain>
        <strain evidence="10 13">DSM 373</strain>
    </source>
</reference>
<dbReference type="Pfam" id="PF02321">
    <property type="entry name" value="OEP"/>
    <property type="match status" value="2"/>
</dbReference>
<dbReference type="PANTHER" id="PTHR30026">
    <property type="entry name" value="OUTER MEMBRANE PROTEIN TOLC"/>
    <property type="match status" value="1"/>
</dbReference>
<keyword evidence="3" id="KW-0813">Transport</keyword>
<dbReference type="Gene3D" id="1.20.1600.10">
    <property type="entry name" value="Outer membrane efflux proteins (OEP)"/>
    <property type="match status" value="1"/>
</dbReference>
<dbReference type="OrthoDB" id="9813458at2"/>
<evidence type="ECO:0000313" key="13">
    <source>
        <dbReference type="Proteomes" id="UP000199250"/>
    </source>
</evidence>
<dbReference type="NCBIfam" id="TIGR01844">
    <property type="entry name" value="type_I_sec_TolC"/>
    <property type="match status" value="1"/>
</dbReference>
<evidence type="ECO:0000256" key="6">
    <source>
        <dbReference type="ARBA" id="ARBA00023136"/>
    </source>
</evidence>
<evidence type="ECO:0000256" key="1">
    <source>
        <dbReference type="ARBA" id="ARBA00004442"/>
    </source>
</evidence>
<dbReference type="EMBL" id="FNYO01000015">
    <property type="protein sequence ID" value="SEI68709.1"/>
    <property type="molecule type" value="Genomic_DNA"/>
</dbReference>
<name>A0A1H6SLE2_9GAMM</name>
<evidence type="ECO:0000256" key="8">
    <source>
        <dbReference type="SAM" id="Coils"/>
    </source>
</evidence>
<sequence length="469" mass="51632">MRRCSTCLLLAVLAVSVQAETLRSEPAQVPLAARRQGVSISEYSVDLMQLYREASLEDPRVLGAYARAQAGKDRQREALGGLLPQVSANTAFGRSTRDTALDRTSYDTERYSASLTQHIYNKVAWENYQKSKSLARQGEAEAEDVHAEATVDLAQRYFVALAAEDELELVMAERRATQRNLDRIKALYEKQMAMVTDVLDLQSRVDALAASELEARNQMEVSRQELAELVGRPVKENLSRIREDVQMQAPAESLDVWIERATAANPALKSRENALAAANAALRGGKGGHYPSLSLSLSAVRSDSGYDSSQTSRYDTYSASVGVQVPIYSGGATSARVRALHGDMSAAEQELESTRREVVKETTSAYLTANSSVERIRASRNALESAEKSTVAAERGFQFGVVNAVDVLASVQNEYKARRDLLKAQYDFITNLLVLNRWSGRLSEQTIESVNVWLAHNGDARALKQSTTE</sequence>
<dbReference type="GO" id="GO:0009279">
    <property type="term" value="C:cell outer membrane"/>
    <property type="evidence" value="ECO:0007669"/>
    <property type="project" value="UniProtKB-SubCell"/>
</dbReference>
<evidence type="ECO:0000256" key="9">
    <source>
        <dbReference type="SAM" id="SignalP"/>
    </source>
</evidence>
<dbReference type="RefSeq" id="WP_090730060.1">
    <property type="nucleotide sequence ID" value="NZ_FNYO01000015.1"/>
</dbReference>
<evidence type="ECO:0000313" key="10">
    <source>
        <dbReference type="EMBL" id="SEI53159.1"/>
    </source>
</evidence>
<dbReference type="GO" id="GO:0015562">
    <property type="term" value="F:efflux transmembrane transporter activity"/>
    <property type="evidence" value="ECO:0007669"/>
    <property type="project" value="InterPro"/>
</dbReference>
<gene>
    <name evidence="10" type="ORF">SAMN04244572_00741</name>
    <name evidence="11" type="ORF">SAMN04244579_01655</name>
</gene>
<feature type="coiled-coil region" evidence="8">
    <location>
        <begin position="337"/>
        <end position="364"/>
    </location>
</feature>
<evidence type="ECO:0000256" key="5">
    <source>
        <dbReference type="ARBA" id="ARBA00022692"/>
    </source>
</evidence>
<organism evidence="11 12">
    <name type="scientific">Azotobacter beijerinckii</name>
    <dbReference type="NCBI Taxonomy" id="170623"/>
    <lineage>
        <taxon>Bacteria</taxon>
        <taxon>Pseudomonadati</taxon>
        <taxon>Pseudomonadota</taxon>
        <taxon>Gammaproteobacteria</taxon>
        <taxon>Pseudomonadales</taxon>
        <taxon>Pseudomonadaceae</taxon>
        <taxon>Azotobacter</taxon>
    </lineage>
</organism>
<proteinExistence type="inferred from homology"/>
<dbReference type="Proteomes" id="UP000199005">
    <property type="component" value="Unassembled WGS sequence"/>
</dbReference>
<evidence type="ECO:0000256" key="2">
    <source>
        <dbReference type="ARBA" id="ARBA00007613"/>
    </source>
</evidence>
<keyword evidence="7" id="KW-0998">Cell outer membrane</keyword>
<dbReference type="STRING" id="170623.SAMN04244579_01655"/>
<feature type="signal peptide" evidence="9">
    <location>
        <begin position="1"/>
        <end position="19"/>
    </location>
</feature>
<dbReference type="InterPro" id="IPR003423">
    <property type="entry name" value="OMP_efflux"/>
</dbReference>
<evidence type="ECO:0000256" key="3">
    <source>
        <dbReference type="ARBA" id="ARBA00022448"/>
    </source>
</evidence>
<dbReference type="PANTHER" id="PTHR30026:SF20">
    <property type="entry name" value="OUTER MEMBRANE PROTEIN TOLC"/>
    <property type="match status" value="1"/>
</dbReference>